<proteinExistence type="predicted"/>
<dbReference type="PROSITE" id="PS51354">
    <property type="entry name" value="GLUTAREDOXIN_2"/>
    <property type="match status" value="1"/>
</dbReference>
<dbReference type="Proteomes" id="UP001216801">
    <property type="component" value="Unassembled WGS sequence"/>
</dbReference>
<dbReference type="Gene3D" id="3.40.30.10">
    <property type="entry name" value="Glutaredoxin"/>
    <property type="match status" value="1"/>
</dbReference>
<accession>A0AAJ1NG85</accession>
<name>A0AAJ1NG85_9BACI</name>
<comment type="caution">
    <text evidence="2">The sequence shown here is derived from an EMBL/GenBank/DDBJ whole genome shotgun (WGS) entry which is preliminary data.</text>
</comment>
<evidence type="ECO:0000259" key="1">
    <source>
        <dbReference type="Pfam" id="PF00462"/>
    </source>
</evidence>
<organism evidence="2 3">
    <name type="scientific">Bacillus paranthracis</name>
    <dbReference type="NCBI Taxonomy" id="2026186"/>
    <lineage>
        <taxon>Bacteria</taxon>
        <taxon>Bacillati</taxon>
        <taxon>Bacillota</taxon>
        <taxon>Bacilli</taxon>
        <taxon>Bacillales</taxon>
        <taxon>Bacillaceae</taxon>
        <taxon>Bacillus</taxon>
        <taxon>Bacillus cereus group</taxon>
    </lineage>
</organism>
<protein>
    <submittedName>
        <fullName evidence="2">Glutaredoxin family protein</fullName>
    </submittedName>
</protein>
<evidence type="ECO:0000313" key="3">
    <source>
        <dbReference type="Proteomes" id="UP001216801"/>
    </source>
</evidence>
<dbReference type="SUPFAM" id="SSF52833">
    <property type="entry name" value="Thioredoxin-like"/>
    <property type="match status" value="1"/>
</dbReference>
<reference evidence="2" key="1">
    <citation type="submission" date="2023-03" db="EMBL/GenBank/DDBJ databases">
        <title>Genetic diversity of Bacillus cereus sensu lato isolates from Slovenia.</title>
        <authorList>
            <person name="Abdelli M."/>
        </authorList>
    </citation>
    <scope>NUCLEOTIDE SEQUENCE</scope>
    <source>
        <strain evidence="2">SIBC39</strain>
    </source>
</reference>
<dbReference type="InterPro" id="IPR036249">
    <property type="entry name" value="Thioredoxin-like_sf"/>
</dbReference>
<dbReference type="CDD" id="cd02976">
    <property type="entry name" value="NrdH"/>
    <property type="match status" value="1"/>
</dbReference>
<dbReference type="RefSeq" id="WP_277617144.1">
    <property type="nucleotide sequence ID" value="NZ_JARPRP010000031.1"/>
</dbReference>
<dbReference type="EMBL" id="JARPRR010000030">
    <property type="protein sequence ID" value="MDG0955907.1"/>
    <property type="molecule type" value="Genomic_DNA"/>
</dbReference>
<sequence>MATKIVVYTKNNCGDCKRAKFMFEACPIDVGLIEKNVDESEVFMDELNILYSSYTLPTFVFEDGEVIRGFHEGKIMNNLGL</sequence>
<dbReference type="Pfam" id="PF00462">
    <property type="entry name" value="Glutaredoxin"/>
    <property type="match status" value="1"/>
</dbReference>
<evidence type="ECO:0000313" key="2">
    <source>
        <dbReference type="EMBL" id="MDG0955907.1"/>
    </source>
</evidence>
<dbReference type="AlphaFoldDB" id="A0AAJ1NG85"/>
<gene>
    <name evidence="2" type="ORF">P6U19_25430</name>
</gene>
<dbReference type="InterPro" id="IPR002109">
    <property type="entry name" value="Glutaredoxin"/>
</dbReference>
<feature type="domain" description="Glutaredoxin" evidence="1">
    <location>
        <begin position="5"/>
        <end position="66"/>
    </location>
</feature>